<feature type="region of interest" description="Disordered" evidence="4">
    <location>
        <begin position="103"/>
        <end position="142"/>
    </location>
</feature>
<dbReference type="GO" id="GO:0009295">
    <property type="term" value="C:nucleoid"/>
    <property type="evidence" value="ECO:0007669"/>
    <property type="project" value="TreeGrafter"/>
</dbReference>
<dbReference type="Pfam" id="PF00436">
    <property type="entry name" value="SSB"/>
    <property type="match status" value="1"/>
</dbReference>
<dbReference type="GO" id="GO:0003697">
    <property type="term" value="F:single-stranded DNA binding"/>
    <property type="evidence" value="ECO:0007669"/>
    <property type="project" value="UniProtKB-UniRule"/>
</dbReference>
<dbReference type="SUPFAM" id="SSF50249">
    <property type="entry name" value="Nucleic acid-binding proteins"/>
    <property type="match status" value="1"/>
</dbReference>
<dbReference type="GO" id="GO:0006281">
    <property type="term" value="P:DNA repair"/>
    <property type="evidence" value="ECO:0007669"/>
    <property type="project" value="UniProtKB-UniRule"/>
</dbReference>
<dbReference type="PIRSF" id="PIRSF002070">
    <property type="entry name" value="SSB"/>
    <property type="match status" value="1"/>
</dbReference>
<dbReference type="InterPro" id="IPR000424">
    <property type="entry name" value="Primosome_PriB/ssb"/>
</dbReference>
<evidence type="ECO:0000313" key="6">
    <source>
        <dbReference type="Proteomes" id="UP001155110"/>
    </source>
</evidence>
<keyword evidence="2" id="KW-0227">DNA damage</keyword>
<comment type="caution">
    <text evidence="2">Lacks conserved residue(s) required for the propagation of feature annotation.</text>
</comment>
<dbReference type="Gene3D" id="2.40.50.140">
    <property type="entry name" value="Nucleic acid-binding proteins"/>
    <property type="match status" value="1"/>
</dbReference>
<evidence type="ECO:0000256" key="2">
    <source>
        <dbReference type="HAMAP-Rule" id="MF_00984"/>
    </source>
</evidence>
<comment type="caution">
    <text evidence="5">The sequence shown here is derived from an EMBL/GenBank/DDBJ whole genome shotgun (WGS) entry which is preliminary data.</text>
</comment>
<dbReference type="EMBL" id="JANTZM010000033">
    <property type="protein sequence ID" value="MCS4159493.1"/>
    <property type="molecule type" value="Genomic_DNA"/>
</dbReference>
<name>A0AAW5PC05_9BACT</name>
<sequence length="142" mass="15292">MPGLNKLQIIGHLGSDPELRYTGSGTAVANLSVATDAPMKDDPEWHSVTCWGDLAEIVDEHLSKGERIYAEGPVETRQWEDPDGNTRHTTELHADEVLFLGAAVKEGGRPPGEPNSKARETAGAGNQGSGQETFEPDDELPF</sequence>
<gene>
    <name evidence="5" type="ORF">GGP99_003485</name>
</gene>
<comment type="function">
    <text evidence="2">Plays an important role in DNA replication, recombination and repair. Binds to ssDNA and to an array of partner proteins to recruit them to their sites of action during DNA metabolism.</text>
</comment>
<reference evidence="5" key="1">
    <citation type="submission" date="2022-08" db="EMBL/GenBank/DDBJ databases">
        <title>Genomic Encyclopedia of Type Strains, Phase V (KMG-V): Genome sequencing to study the core and pangenomes of soil and plant-associated prokaryotes.</title>
        <authorList>
            <person name="Whitman W."/>
        </authorList>
    </citation>
    <scope>NUCLEOTIDE SEQUENCE</scope>
    <source>
        <strain evidence="5">SP3002</strain>
    </source>
</reference>
<evidence type="ECO:0000313" key="5">
    <source>
        <dbReference type="EMBL" id="MCS4159493.1"/>
    </source>
</evidence>
<dbReference type="AlphaFoldDB" id="A0AAW5PC05"/>
<dbReference type="GO" id="GO:0006260">
    <property type="term" value="P:DNA replication"/>
    <property type="evidence" value="ECO:0007669"/>
    <property type="project" value="UniProtKB-UniRule"/>
</dbReference>
<dbReference type="CDD" id="cd04496">
    <property type="entry name" value="SSB_OBF"/>
    <property type="match status" value="1"/>
</dbReference>
<dbReference type="PANTHER" id="PTHR10302">
    <property type="entry name" value="SINGLE-STRANDED DNA-BINDING PROTEIN"/>
    <property type="match status" value="1"/>
</dbReference>
<evidence type="ECO:0000256" key="4">
    <source>
        <dbReference type="SAM" id="MobiDB-lite"/>
    </source>
</evidence>
<dbReference type="Proteomes" id="UP001155110">
    <property type="component" value="Unassembled WGS sequence"/>
</dbReference>
<protein>
    <recommendedName>
        <fullName evidence="2 3">Single-stranded DNA-binding protein</fullName>
        <shortName evidence="2">SSB</shortName>
    </recommendedName>
</protein>
<organism evidence="5 6">
    <name type="scientific">Salinibacter ruber</name>
    <dbReference type="NCBI Taxonomy" id="146919"/>
    <lineage>
        <taxon>Bacteria</taxon>
        <taxon>Pseudomonadati</taxon>
        <taxon>Rhodothermota</taxon>
        <taxon>Rhodothermia</taxon>
        <taxon>Rhodothermales</taxon>
        <taxon>Salinibacteraceae</taxon>
        <taxon>Salinibacter</taxon>
    </lineage>
</organism>
<feature type="short sequence motif" description="Important for interaction with partner proteins" evidence="2">
    <location>
        <begin position="137"/>
        <end position="142"/>
    </location>
</feature>
<keyword evidence="2" id="KW-0234">DNA repair</keyword>
<evidence type="ECO:0000256" key="3">
    <source>
        <dbReference type="PIRNR" id="PIRNR002070"/>
    </source>
</evidence>
<keyword evidence="2" id="KW-0235">DNA replication</keyword>
<keyword evidence="1 2" id="KW-0238">DNA-binding</keyword>
<dbReference type="GO" id="GO:0006310">
    <property type="term" value="P:DNA recombination"/>
    <property type="evidence" value="ECO:0007669"/>
    <property type="project" value="UniProtKB-UniRule"/>
</dbReference>
<proteinExistence type="inferred from homology"/>
<dbReference type="PROSITE" id="PS50935">
    <property type="entry name" value="SSB"/>
    <property type="match status" value="1"/>
</dbReference>
<evidence type="ECO:0000256" key="1">
    <source>
        <dbReference type="ARBA" id="ARBA00023125"/>
    </source>
</evidence>
<accession>A0AAW5PC05</accession>
<comment type="subunit">
    <text evidence="2">Homotetramer.</text>
</comment>
<dbReference type="InterPro" id="IPR012340">
    <property type="entry name" value="NA-bd_OB-fold"/>
</dbReference>
<dbReference type="PANTHER" id="PTHR10302:SF27">
    <property type="entry name" value="SINGLE-STRANDED DNA-BINDING PROTEIN"/>
    <property type="match status" value="1"/>
</dbReference>
<dbReference type="NCBIfam" id="TIGR00621">
    <property type="entry name" value="ssb"/>
    <property type="match status" value="1"/>
</dbReference>
<keyword evidence="2" id="KW-0233">DNA recombination</keyword>
<dbReference type="RefSeq" id="WP_259258600.1">
    <property type="nucleotide sequence ID" value="NZ_JANTZM010000033.1"/>
</dbReference>
<dbReference type="InterPro" id="IPR011344">
    <property type="entry name" value="ssDNA-bd"/>
</dbReference>
<dbReference type="HAMAP" id="MF_00984">
    <property type="entry name" value="SSB"/>
    <property type="match status" value="1"/>
</dbReference>